<evidence type="ECO:0000313" key="1">
    <source>
        <dbReference type="EMBL" id="KHN03205.1"/>
    </source>
</evidence>
<reference evidence="1" key="1">
    <citation type="submission" date="2014-07" db="EMBL/GenBank/DDBJ databases">
        <title>Identification of a novel salt tolerance gene in wild soybean by whole-genome sequencing.</title>
        <authorList>
            <person name="Lam H.-M."/>
            <person name="Qi X."/>
            <person name="Li M.-W."/>
            <person name="Liu X."/>
            <person name="Xie M."/>
            <person name="Ni M."/>
            <person name="Xu X."/>
        </authorList>
    </citation>
    <scope>NUCLEOTIDE SEQUENCE [LARGE SCALE GENOMIC DNA]</scope>
    <source>
        <tissue evidence="1">Root</tissue>
    </source>
</reference>
<dbReference type="EMBL" id="KN669873">
    <property type="protein sequence ID" value="KHN03205.1"/>
    <property type="molecule type" value="Genomic_DNA"/>
</dbReference>
<protein>
    <submittedName>
        <fullName evidence="1">Uncharacterized protein</fullName>
    </submittedName>
</protein>
<proteinExistence type="predicted"/>
<sequence>MATCKHKYFSGHTRNPDGSVQFIVGKTKVGDAIDGVIKIFTVTMAVVEAWIGGGKKIVDPHDVSQFSRMLCYLLIEGDPCLPGVKDAIQLCQKAGVEPLFGKREIGGGERMKFICGVWCEKKRMEIFLKMVGLTILFEK</sequence>
<gene>
    <name evidence="1" type="ORF">glysoja_048502</name>
</gene>
<dbReference type="AlphaFoldDB" id="A0A0B2P1R4"/>
<organism evidence="1">
    <name type="scientific">Glycine soja</name>
    <name type="common">Wild soybean</name>
    <dbReference type="NCBI Taxonomy" id="3848"/>
    <lineage>
        <taxon>Eukaryota</taxon>
        <taxon>Viridiplantae</taxon>
        <taxon>Streptophyta</taxon>
        <taxon>Embryophyta</taxon>
        <taxon>Tracheophyta</taxon>
        <taxon>Spermatophyta</taxon>
        <taxon>Magnoliopsida</taxon>
        <taxon>eudicotyledons</taxon>
        <taxon>Gunneridae</taxon>
        <taxon>Pentapetalae</taxon>
        <taxon>rosids</taxon>
        <taxon>fabids</taxon>
        <taxon>Fabales</taxon>
        <taxon>Fabaceae</taxon>
        <taxon>Papilionoideae</taxon>
        <taxon>50 kb inversion clade</taxon>
        <taxon>NPAAA clade</taxon>
        <taxon>indigoferoid/millettioid clade</taxon>
        <taxon>Phaseoleae</taxon>
        <taxon>Glycine</taxon>
        <taxon>Glycine subgen. Soja</taxon>
    </lineage>
</organism>
<accession>A0A0B2P1R4</accession>
<name>A0A0B2P1R4_GLYSO</name>
<dbReference type="Proteomes" id="UP000053555">
    <property type="component" value="Unassembled WGS sequence"/>
</dbReference>